<evidence type="ECO:0000256" key="1">
    <source>
        <dbReference type="ARBA" id="ARBA00023015"/>
    </source>
</evidence>
<evidence type="ECO:0000259" key="4">
    <source>
        <dbReference type="PROSITE" id="PS01124"/>
    </source>
</evidence>
<reference evidence="5 6" key="1">
    <citation type="submission" date="2020-08" db="EMBL/GenBank/DDBJ databases">
        <title>Genomic Encyclopedia of Type Strains, Phase IV (KMG-IV): sequencing the most valuable type-strain genomes for metagenomic binning, comparative biology and taxonomic classification.</title>
        <authorList>
            <person name="Goeker M."/>
        </authorList>
    </citation>
    <scope>NUCLEOTIDE SEQUENCE [LARGE SCALE GENOMIC DNA]</scope>
    <source>
        <strain evidence="5 6">DSM 103725</strain>
    </source>
</reference>
<dbReference type="InterPro" id="IPR009057">
    <property type="entry name" value="Homeodomain-like_sf"/>
</dbReference>
<feature type="domain" description="HTH araC/xylS-type" evidence="4">
    <location>
        <begin position="294"/>
        <end position="392"/>
    </location>
</feature>
<organism evidence="5 6">
    <name type="scientific">Algisphaera agarilytica</name>
    <dbReference type="NCBI Taxonomy" id="1385975"/>
    <lineage>
        <taxon>Bacteria</taxon>
        <taxon>Pseudomonadati</taxon>
        <taxon>Planctomycetota</taxon>
        <taxon>Phycisphaerae</taxon>
        <taxon>Phycisphaerales</taxon>
        <taxon>Phycisphaeraceae</taxon>
        <taxon>Algisphaera</taxon>
    </lineage>
</organism>
<dbReference type="InterPro" id="IPR028082">
    <property type="entry name" value="Peripla_BP_I"/>
</dbReference>
<dbReference type="Pfam" id="PF13377">
    <property type="entry name" value="Peripla_BP_3"/>
    <property type="match status" value="1"/>
</dbReference>
<keyword evidence="2" id="KW-0238">DNA-binding</keyword>
<dbReference type="PANTHER" id="PTHR30146">
    <property type="entry name" value="LACI-RELATED TRANSCRIPTIONAL REPRESSOR"/>
    <property type="match status" value="1"/>
</dbReference>
<dbReference type="RefSeq" id="WP_184677398.1">
    <property type="nucleotide sequence ID" value="NZ_JACHGY010000001.1"/>
</dbReference>
<keyword evidence="3" id="KW-0804">Transcription</keyword>
<dbReference type="SUPFAM" id="SSF53822">
    <property type="entry name" value="Periplasmic binding protein-like I"/>
    <property type="match status" value="1"/>
</dbReference>
<comment type="caution">
    <text evidence="5">The sequence shown here is derived from an EMBL/GenBank/DDBJ whole genome shotgun (WGS) entry which is preliminary data.</text>
</comment>
<accession>A0A7X0H645</accession>
<dbReference type="Proteomes" id="UP000541810">
    <property type="component" value="Unassembled WGS sequence"/>
</dbReference>
<evidence type="ECO:0000256" key="3">
    <source>
        <dbReference type="ARBA" id="ARBA00023163"/>
    </source>
</evidence>
<dbReference type="Gene3D" id="1.10.10.60">
    <property type="entry name" value="Homeodomain-like"/>
    <property type="match status" value="1"/>
</dbReference>
<dbReference type="CDD" id="cd01543">
    <property type="entry name" value="PBP1_XylR"/>
    <property type="match status" value="1"/>
</dbReference>
<dbReference type="AlphaFoldDB" id="A0A7X0H645"/>
<keyword evidence="6" id="KW-1185">Reference proteome</keyword>
<proteinExistence type="predicted"/>
<dbReference type="PANTHER" id="PTHR30146:SF24">
    <property type="entry name" value="XYLOSE OPERON REGULATORY PROTEIN"/>
    <property type="match status" value="1"/>
</dbReference>
<name>A0A7X0H645_9BACT</name>
<sequence>MTSIPSPSVSPFSPVPRVAVLVHTSLGWGRRLMQGVFQYGYRHGRWNLDVRAHYPQGKLQVDEDWDGDGVIAAINTPELAEHVNSLGVPYVNVSAALIPGVEAPRVVSDIHLVAEMATQHFLERGFRHFAYSGREDQPNIKRHREAFEAEVARQGFQTLVDRSEVSNAVEPNRTELMQHLQAWVKSLPKPCAIYLFGTQRGVDLIEACRRAGVVVPHEVAILAGDRDNVLCEACDPAMSSIVTGSHNVGYEAAHALDRLIRNDTSVPMETLLPPVKVHATASTDTFAVTDQNLIAAMRFIDQHALEPIQMEDVAAQVPITRRSLDRNFKEAFGKTPAEVIRWRRVRHAQKLLAETSMDVEDVAKASGLKSYTYLSQVFKRMLDETPGAYRKRTILTD</sequence>
<evidence type="ECO:0000313" key="5">
    <source>
        <dbReference type="EMBL" id="MBB6429838.1"/>
    </source>
</evidence>
<evidence type="ECO:0000313" key="6">
    <source>
        <dbReference type="Proteomes" id="UP000541810"/>
    </source>
</evidence>
<dbReference type="GO" id="GO:0003700">
    <property type="term" value="F:DNA-binding transcription factor activity"/>
    <property type="evidence" value="ECO:0007669"/>
    <property type="project" value="InterPro"/>
</dbReference>
<dbReference type="SUPFAM" id="SSF46689">
    <property type="entry name" value="Homeodomain-like"/>
    <property type="match status" value="2"/>
</dbReference>
<dbReference type="SMART" id="SM00342">
    <property type="entry name" value="HTH_ARAC"/>
    <property type="match status" value="1"/>
</dbReference>
<evidence type="ECO:0000256" key="2">
    <source>
        <dbReference type="ARBA" id="ARBA00023125"/>
    </source>
</evidence>
<dbReference type="InterPro" id="IPR046335">
    <property type="entry name" value="LacI/GalR-like_sensor"/>
</dbReference>
<keyword evidence="1" id="KW-0805">Transcription regulation</keyword>
<dbReference type="Gene3D" id="3.40.50.2300">
    <property type="match status" value="2"/>
</dbReference>
<dbReference type="GO" id="GO:0000976">
    <property type="term" value="F:transcription cis-regulatory region binding"/>
    <property type="evidence" value="ECO:0007669"/>
    <property type="project" value="TreeGrafter"/>
</dbReference>
<dbReference type="PROSITE" id="PS01124">
    <property type="entry name" value="HTH_ARAC_FAMILY_2"/>
    <property type="match status" value="1"/>
</dbReference>
<dbReference type="EMBL" id="JACHGY010000001">
    <property type="protein sequence ID" value="MBB6429838.1"/>
    <property type="molecule type" value="Genomic_DNA"/>
</dbReference>
<protein>
    <submittedName>
        <fullName evidence="5">LacI family transcriptional regulator</fullName>
    </submittedName>
</protein>
<dbReference type="InterPro" id="IPR018060">
    <property type="entry name" value="HTH_AraC"/>
</dbReference>
<dbReference type="Pfam" id="PF12833">
    <property type="entry name" value="HTH_18"/>
    <property type="match status" value="1"/>
</dbReference>
<gene>
    <name evidence="5" type="ORF">HNQ40_001644</name>
</gene>